<feature type="transmembrane region" description="Helical" evidence="1">
    <location>
        <begin position="65"/>
        <end position="85"/>
    </location>
</feature>
<evidence type="ECO:0000313" key="2">
    <source>
        <dbReference type="EMBL" id="SCM81477.1"/>
    </source>
</evidence>
<evidence type="ECO:0000256" key="1">
    <source>
        <dbReference type="SAM" id="Phobius"/>
    </source>
</evidence>
<dbReference type="Pfam" id="PF09605">
    <property type="entry name" value="Trep_Strep"/>
    <property type="match status" value="1"/>
</dbReference>
<dbReference type="InterPro" id="IPR011733">
    <property type="entry name" value="CHP02185_IM"/>
</dbReference>
<proteinExistence type="predicted"/>
<accession>A0A212LVL6</accession>
<dbReference type="EMBL" id="FMJE01000003">
    <property type="protein sequence ID" value="SCM81477.1"/>
    <property type="molecule type" value="Genomic_DNA"/>
</dbReference>
<feature type="transmembrane region" description="Helical" evidence="1">
    <location>
        <begin position="92"/>
        <end position="114"/>
    </location>
</feature>
<feature type="transmembrane region" description="Helical" evidence="1">
    <location>
        <begin position="6"/>
        <end position="34"/>
    </location>
</feature>
<name>A0A212LVL6_9FIRM</name>
<feature type="transmembrane region" description="Helical" evidence="1">
    <location>
        <begin position="144"/>
        <end position="164"/>
    </location>
</feature>
<dbReference type="NCBIfam" id="TIGR02185">
    <property type="entry name" value="Trep_Strep"/>
    <property type="match status" value="1"/>
</dbReference>
<keyword evidence="1" id="KW-0472">Membrane</keyword>
<keyword evidence="1" id="KW-0812">Transmembrane</keyword>
<dbReference type="AlphaFoldDB" id="A0A212LVL6"/>
<sequence>MIAVFFLLGFTIGLIPPVLVFMPAILAVPGGIIFMLMLAKAPLRGSFVISGTLLGLFFLNMAPAGIFGLSILGGGILGELVFSWLGREKFAAAAGGFICYMLGFAVGEGFPLVFMKEAYLAQEATKGAEQLAILEQCLALMNPAMFALVCLTTVLAAYAGCVWGRRLLRTHFTKAGIA</sequence>
<organism evidence="2">
    <name type="scientific">uncultured Sporomusa sp</name>
    <dbReference type="NCBI Taxonomy" id="307249"/>
    <lineage>
        <taxon>Bacteria</taxon>
        <taxon>Bacillati</taxon>
        <taxon>Bacillota</taxon>
        <taxon>Negativicutes</taxon>
        <taxon>Selenomonadales</taxon>
        <taxon>Sporomusaceae</taxon>
        <taxon>Sporomusa</taxon>
        <taxon>environmental samples</taxon>
    </lineage>
</organism>
<reference evidence="2" key="1">
    <citation type="submission" date="2016-08" db="EMBL/GenBank/DDBJ databases">
        <authorList>
            <person name="Seilhamer J.J."/>
        </authorList>
    </citation>
    <scope>NUCLEOTIDE SEQUENCE</scope>
    <source>
        <strain evidence="2">86</strain>
    </source>
</reference>
<gene>
    <name evidence="2" type="ORF">KL86SPO_31656</name>
</gene>
<keyword evidence="1" id="KW-1133">Transmembrane helix</keyword>
<protein>
    <submittedName>
        <fullName evidence="2">Uncharacterized protein</fullName>
    </submittedName>
</protein>